<dbReference type="OMA" id="DGWARRM"/>
<feature type="domain" description="B box-type" evidence="6">
    <location>
        <begin position="1"/>
        <end position="47"/>
    </location>
</feature>
<dbReference type="InterPro" id="IPR049808">
    <property type="entry name" value="CONSTANS-like_Bbox1"/>
</dbReference>
<evidence type="ECO:0000313" key="7">
    <source>
        <dbReference type="EMBL" id="KAF8389421.1"/>
    </source>
</evidence>
<dbReference type="CDD" id="cd19821">
    <property type="entry name" value="Bbox1_BBX-like"/>
    <property type="match status" value="1"/>
</dbReference>
<keyword evidence="1" id="KW-0479">Metal-binding</keyword>
<dbReference type="InterPro" id="IPR000315">
    <property type="entry name" value="Znf_B-box"/>
</dbReference>
<dbReference type="EMBL" id="JABCRI010000019">
    <property type="protein sequence ID" value="KAF8389421.1"/>
    <property type="molecule type" value="Genomic_DNA"/>
</dbReference>
<proteinExistence type="predicted"/>
<keyword evidence="8" id="KW-1185">Reference proteome</keyword>
<dbReference type="GO" id="GO:0008270">
    <property type="term" value="F:zinc ion binding"/>
    <property type="evidence" value="ECO:0007669"/>
    <property type="project" value="UniProtKB-KW"/>
</dbReference>
<evidence type="ECO:0000256" key="3">
    <source>
        <dbReference type="ARBA" id="ARBA00022833"/>
    </source>
</evidence>
<evidence type="ECO:0000313" key="8">
    <source>
        <dbReference type="Proteomes" id="UP000655225"/>
    </source>
</evidence>
<protein>
    <recommendedName>
        <fullName evidence="6">B box-type domain-containing protein</fullName>
    </recommendedName>
</protein>
<evidence type="ECO:0000256" key="4">
    <source>
        <dbReference type="PROSITE-ProRule" id="PRU00024"/>
    </source>
</evidence>
<dbReference type="AlphaFoldDB" id="A0A834YPJ3"/>
<dbReference type="PANTHER" id="PTHR31717">
    <property type="entry name" value="ZINC FINGER PROTEIN CONSTANS-LIKE 10"/>
    <property type="match status" value="1"/>
</dbReference>
<evidence type="ECO:0000256" key="5">
    <source>
        <dbReference type="SAM" id="MobiDB-lite"/>
    </source>
</evidence>
<feature type="region of interest" description="Disordered" evidence="5">
    <location>
        <begin position="247"/>
        <end position="270"/>
    </location>
</feature>
<evidence type="ECO:0000259" key="6">
    <source>
        <dbReference type="PROSITE" id="PS50119"/>
    </source>
</evidence>
<dbReference type="Proteomes" id="UP000655225">
    <property type="component" value="Unassembled WGS sequence"/>
</dbReference>
<dbReference type="PROSITE" id="PS50119">
    <property type="entry name" value="ZF_BBOX"/>
    <property type="match status" value="1"/>
</dbReference>
<sequence>MKARVCELCNGEVFLYCTSDSAFLCWKCDARVHEANFLVARHVRRTVCSRCKGFDGNTVSGVGIHYLQSICRSCLPDPNNDDLDSSSSTCAESFTTAPEKKIKSDHRKTRKIACSSSVTEVSGDDDANFPAKFSGEDPSKKKKRGKNLKAEMVFSKWCRKLGVKKSCGVAVAALRVCRRELTDLPFQVSQASAFWFTLKVCEGRSMSTCQNLKRLEEISGVPAKQILSGEAMLSRFLKIRKPKPQRDLEEGWAESPVLPNLPANPPASIDDDVVIRSGPALEADAELAV</sequence>
<dbReference type="OrthoDB" id="153872at2759"/>
<keyword evidence="2 4" id="KW-0863">Zinc-finger</keyword>
<keyword evidence="3" id="KW-0862">Zinc</keyword>
<comment type="caution">
    <text evidence="7">The sequence shown here is derived from an EMBL/GenBank/DDBJ whole genome shotgun (WGS) entry which is preliminary data.</text>
</comment>
<dbReference type="SMART" id="SM00336">
    <property type="entry name" value="BBOX"/>
    <property type="match status" value="1"/>
</dbReference>
<organism evidence="7 8">
    <name type="scientific">Tetracentron sinense</name>
    <name type="common">Spur-leaf</name>
    <dbReference type="NCBI Taxonomy" id="13715"/>
    <lineage>
        <taxon>Eukaryota</taxon>
        <taxon>Viridiplantae</taxon>
        <taxon>Streptophyta</taxon>
        <taxon>Embryophyta</taxon>
        <taxon>Tracheophyta</taxon>
        <taxon>Spermatophyta</taxon>
        <taxon>Magnoliopsida</taxon>
        <taxon>Trochodendrales</taxon>
        <taxon>Trochodendraceae</taxon>
        <taxon>Tetracentron</taxon>
    </lineage>
</organism>
<accession>A0A834YPJ3</accession>
<gene>
    <name evidence="7" type="ORF">HHK36_026116</name>
</gene>
<evidence type="ECO:0000256" key="2">
    <source>
        <dbReference type="ARBA" id="ARBA00022771"/>
    </source>
</evidence>
<reference evidence="7 8" key="1">
    <citation type="submission" date="2020-04" db="EMBL/GenBank/DDBJ databases">
        <title>Plant Genome Project.</title>
        <authorList>
            <person name="Zhang R.-G."/>
        </authorList>
    </citation>
    <scope>NUCLEOTIDE SEQUENCE [LARGE SCALE GENOMIC DNA]</scope>
    <source>
        <strain evidence="7">YNK0</strain>
        <tissue evidence="7">Leaf</tissue>
    </source>
</reference>
<name>A0A834YPJ3_TETSI</name>
<dbReference type="PANTHER" id="PTHR31717:SF81">
    <property type="entry name" value="B-BOX ZINC FINGER PROTEIN 32-LIKE"/>
    <property type="match status" value="1"/>
</dbReference>
<evidence type="ECO:0000256" key="1">
    <source>
        <dbReference type="ARBA" id="ARBA00022723"/>
    </source>
</evidence>